<gene>
    <name evidence="4" type="ORF">KDB89_08535</name>
</gene>
<organism evidence="4 5">
    <name type="scientific">Tessaracoccus palaemonis</name>
    <dbReference type="NCBI Taxonomy" id="2829499"/>
    <lineage>
        <taxon>Bacteria</taxon>
        <taxon>Bacillati</taxon>
        <taxon>Actinomycetota</taxon>
        <taxon>Actinomycetes</taxon>
        <taxon>Propionibacteriales</taxon>
        <taxon>Propionibacteriaceae</taxon>
        <taxon>Tessaracoccus</taxon>
    </lineage>
</organism>
<evidence type="ECO:0000259" key="3">
    <source>
        <dbReference type="Pfam" id="PF22845"/>
    </source>
</evidence>
<feature type="domain" description="DUF3097" evidence="2">
    <location>
        <begin position="206"/>
        <end position="372"/>
    </location>
</feature>
<sequence>MDQPAGSRRRRAHLVRLLRGGSGGRGHRRLHPAVPRHHRPVRRARVRQPDAAVLGVQRGRRAGHGRRGGPRPGDRGDLVGEGVVRPEAGASLIRSLTVDRYAKDVLSAGWQKSHLRQSRDVAVELDLVVEFDDFCGAVVGWENGIVLLEDRRGKRRGAPFGPGFLLEGQPVALRAPLREAARKPAYTASGSRASAEPQKARVALPSRIYVEGRHDAELIEKVWGDDLRHVGVVVEFLGGIDDLPAIVAEFAPEPGRRLGVLVDHLVPGSKESRIAKQVYQAGYRDTVLIEGHEFIDIWQAVRPQRIGRRAWPEVPRDVDFKLGTLAALGLPHADQADIARGWQGILARVGGWRDLEPQLNTQVERLIDFVTQDHLE</sequence>
<dbReference type="EMBL" id="CP079216">
    <property type="protein sequence ID" value="QXT61839.1"/>
    <property type="molecule type" value="Genomic_DNA"/>
</dbReference>
<reference evidence="4 5" key="1">
    <citation type="submission" date="2021-07" db="EMBL/GenBank/DDBJ databases">
        <title>complete genome sequencing of Tessaracoccus sp.J1M15.</title>
        <authorList>
            <person name="Bae J.-W."/>
            <person name="Kim D.-y."/>
        </authorList>
    </citation>
    <scope>NUCLEOTIDE SEQUENCE [LARGE SCALE GENOMIC DNA]</scope>
    <source>
        <strain evidence="4 5">J1M15</strain>
    </source>
</reference>
<dbReference type="Pfam" id="PF22845">
    <property type="entry name" value="DUF3097_N"/>
    <property type="match status" value="1"/>
</dbReference>
<feature type="compositionally biased region" description="Basic residues" evidence="1">
    <location>
        <begin position="58"/>
        <end position="69"/>
    </location>
</feature>
<evidence type="ECO:0000259" key="2">
    <source>
        <dbReference type="Pfam" id="PF11296"/>
    </source>
</evidence>
<feature type="region of interest" description="Disordered" evidence="1">
    <location>
        <begin position="56"/>
        <end position="81"/>
    </location>
</feature>
<feature type="domain" description="DUF3097" evidence="3">
    <location>
        <begin position="121"/>
        <end position="176"/>
    </location>
</feature>
<feature type="compositionally biased region" description="Basic residues" evidence="1">
    <location>
        <begin position="25"/>
        <end position="41"/>
    </location>
</feature>
<dbReference type="Pfam" id="PF11296">
    <property type="entry name" value="DUF3097_C"/>
    <property type="match status" value="1"/>
</dbReference>
<evidence type="ECO:0000256" key="1">
    <source>
        <dbReference type="SAM" id="MobiDB-lite"/>
    </source>
</evidence>
<dbReference type="InterPro" id="IPR053883">
    <property type="entry name" value="DUF3097_N"/>
</dbReference>
<protein>
    <submittedName>
        <fullName evidence="4">DUF3097 domain-containing protein</fullName>
    </submittedName>
</protein>
<name>A0ABX8SFU9_9ACTN</name>
<dbReference type="Proteomes" id="UP000824504">
    <property type="component" value="Chromosome"/>
</dbReference>
<evidence type="ECO:0000313" key="4">
    <source>
        <dbReference type="EMBL" id="QXT61839.1"/>
    </source>
</evidence>
<feature type="region of interest" description="Disordered" evidence="1">
    <location>
        <begin position="19"/>
        <end position="41"/>
    </location>
</feature>
<keyword evidence="5" id="KW-1185">Reference proteome</keyword>
<proteinExistence type="predicted"/>
<accession>A0ABX8SFU9</accession>
<dbReference type="InterPro" id="IPR021447">
    <property type="entry name" value="DUF3097_C"/>
</dbReference>
<evidence type="ECO:0000313" key="5">
    <source>
        <dbReference type="Proteomes" id="UP000824504"/>
    </source>
</evidence>